<dbReference type="Pfam" id="PF03781">
    <property type="entry name" value="FGE-sulfatase"/>
    <property type="match status" value="1"/>
</dbReference>
<reference evidence="6" key="5">
    <citation type="submission" date="2025-09" db="UniProtKB">
        <authorList>
            <consortium name="Ensembl"/>
        </authorList>
    </citation>
    <scope>IDENTIFICATION</scope>
</reference>
<gene>
    <name evidence="6" type="primary">SUMF1</name>
</gene>
<dbReference type="Proteomes" id="UP000472240">
    <property type="component" value="Chromosome 17"/>
</dbReference>
<feature type="region of interest" description="Disordered" evidence="3">
    <location>
        <begin position="52"/>
        <end position="87"/>
    </location>
</feature>
<comment type="similarity">
    <text evidence="2">Belongs to the sulfatase-modifying factor family.</text>
</comment>
<dbReference type="InterPro" id="IPR005532">
    <property type="entry name" value="SUMF_dom"/>
</dbReference>
<dbReference type="Ensembl" id="ENSRFET00010022674.1">
    <property type="protein sequence ID" value="ENSRFEP00010020817.1"/>
    <property type="gene ID" value="ENSRFEG00010013803.1"/>
</dbReference>
<comment type="subcellular location">
    <subcellularLocation>
        <location evidence="1">Endoplasmic reticulum lumen</location>
    </subcellularLocation>
</comment>
<dbReference type="InterPro" id="IPR051043">
    <property type="entry name" value="Sulfatase_Mod_Factor_Kinase"/>
</dbReference>
<dbReference type="SUPFAM" id="SSF56436">
    <property type="entry name" value="C-type lectin-like"/>
    <property type="match status" value="1"/>
</dbReference>
<evidence type="ECO:0000313" key="7">
    <source>
        <dbReference type="Proteomes" id="UP000472240"/>
    </source>
</evidence>
<reference evidence="6 7" key="1">
    <citation type="journal article" date="2015" name="Annu Rev Anim Biosci">
        <title>The Genome 10K Project: a way forward.</title>
        <authorList>
            <person name="Koepfli K.P."/>
            <person name="Paten B."/>
            <person name="O'Brien S.J."/>
            <person name="Koepfli K.P."/>
            <person name="Paten B."/>
            <person name="Antunes A."/>
            <person name="Belov K."/>
            <person name="Bustamante C."/>
            <person name="Castoe T.A."/>
            <person name="Clawson H."/>
            <person name="Crawford A.J."/>
            <person name="Diekhans M."/>
            <person name="Distel D."/>
            <person name="Durbin R."/>
            <person name="Earl D."/>
            <person name="Fujita M.K."/>
            <person name="Gamble T."/>
            <person name="Georges A."/>
            <person name="Gemmell N."/>
            <person name="Gilbert M.T."/>
            <person name="Graves J.M."/>
            <person name="Green R.E."/>
            <person name="Hickey G."/>
            <person name="Jarvis E.D."/>
            <person name="Johnson W."/>
            <person name="Komissarov A."/>
            <person name="Korf I."/>
            <person name="Kuhn R."/>
            <person name="Larkin D.M."/>
            <person name="Lewin H."/>
            <person name="Lopez J.V."/>
            <person name="Ma J."/>
            <person name="Marques-Bonet T."/>
            <person name="Miller W."/>
            <person name="Murphy R."/>
            <person name="Pevzner P."/>
            <person name="Shapiro B."/>
            <person name="Steiner C."/>
            <person name="Tamazian G."/>
            <person name="Venkatesh B."/>
            <person name="Wang J."/>
            <person name="Wayne R."/>
            <person name="Wiley E."/>
            <person name="Yang H."/>
            <person name="Zhang G."/>
            <person name="Haussler D."/>
            <person name="Ryder O."/>
            <person name="O'Brien S.J."/>
        </authorList>
    </citation>
    <scope>NUCLEOTIDE SEQUENCE</scope>
</reference>
<evidence type="ECO:0000313" key="6">
    <source>
        <dbReference type="Ensembl" id="ENSRFEP00010020817.1"/>
    </source>
</evidence>
<dbReference type="GO" id="GO:0005788">
    <property type="term" value="C:endoplasmic reticulum lumen"/>
    <property type="evidence" value="ECO:0007669"/>
    <property type="project" value="UniProtKB-SubCell"/>
</dbReference>
<reference evidence="6 7" key="2">
    <citation type="journal article" date="2018" name="Annu Rev Anim Biosci">
        <title>Bat Biology, Genomes, and the Bat1K Project: To Generate Chromosome-Level Genomes for All Living Bat Species.</title>
        <authorList>
            <person name="Teeling E.C."/>
            <person name="Vernes S.C."/>
            <person name="Davalos L.M."/>
            <person name="Ray D.A."/>
            <person name="Gilbert M.T.P."/>
            <person name="Myers E."/>
        </authorList>
    </citation>
    <scope>NUCLEOTIDE SEQUENCE</scope>
</reference>
<feature type="signal peptide" evidence="4">
    <location>
        <begin position="1"/>
        <end position="33"/>
    </location>
</feature>
<name>A0A671FEF5_RHIFE</name>
<sequence length="242" mass="25036">MAAPAVVPAGGPRAGLGLVLSLPLLLLLGGAAGAEEAGAGAASLAGSCGCGTPQRPGAPGSSAAAAAHRYSREANAPGPGPGERPQVPAKMVLVPAGVFTMGTDDPQVKQDGEAPARSVTIDAFYMDAYEVSNAEFEKFVNSTGYLTEVDAFPPNGYGLYNIVGNAWEWTSDWWSVHHSAEETLNPKGPPSGKDRVKKGGSYMCHKSYCYRYRCAARSQNTPDSSASNLGFRCAADRPPSTG</sequence>
<dbReference type="GO" id="GO:0120147">
    <property type="term" value="F:formylglycine-generating oxidase activity"/>
    <property type="evidence" value="ECO:0007669"/>
    <property type="project" value="TreeGrafter"/>
</dbReference>
<feature type="compositionally biased region" description="Low complexity" evidence="3">
    <location>
        <begin position="52"/>
        <end position="67"/>
    </location>
</feature>
<feature type="domain" description="Sulfatase-modifying factor enzyme-like" evidence="5">
    <location>
        <begin position="147"/>
        <end position="234"/>
    </location>
</feature>
<evidence type="ECO:0000256" key="2">
    <source>
        <dbReference type="ARBA" id="ARBA00005310"/>
    </source>
</evidence>
<evidence type="ECO:0000256" key="3">
    <source>
        <dbReference type="SAM" id="MobiDB-lite"/>
    </source>
</evidence>
<accession>A0A671FEF5</accession>
<evidence type="ECO:0000256" key="1">
    <source>
        <dbReference type="ARBA" id="ARBA00004319"/>
    </source>
</evidence>
<dbReference type="GeneTree" id="ENSGT00390000008983"/>
<dbReference type="PANTHER" id="PTHR23150:SF19">
    <property type="entry name" value="FORMYLGLYCINE-GENERATING ENZYME"/>
    <property type="match status" value="1"/>
</dbReference>
<reference evidence="7" key="3">
    <citation type="submission" date="2018-12" db="EMBL/GenBank/DDBJ databases">
        <title>G10K-VGP greater horseshoe bat female genome, primary haplotype.</title>
        <authorList>
            <person name="Teeling E."/>
            <person name="Myers G."/>
            <person name="Vernes S."/>
            <person name="Pippel M."/>
            <person name="Winkler S."/>
            <person name="Fedrigo O."/>
            <person name="Rhie A."/>
            <person name="Koren S."/>
            <person name="Phillippy A."/>
            <person name="Lewin H."/>
            <person name="Damas J."/>
            <person name="Howe K."/>
            <person name="Mountcastle J."/>
            <person name="Jarvis E.D."/>
        </authorList>
    </citation>
    <scope>NUCLEOTIDE SEQUENCE [LARGE SCALE GENOMIC DNA]</scope>
</reference>
<dbReference type="InterPro" id="IPR042095">
    <property type="entry name" value="SUMF_sf"/>
</dbReference>
<reference evidence="6" key="4">
    <citation type="submission" date="2025-08" db="UniProtKB">
        <authorList>
            <consortium name="Ensembl"/>
        </authorList>
    </citation>
    <scope>IDENTIFICATION</scope>
</reference>
<evidence type="ECO:0000259" key="5">
    <source>
        <dbReference type="Pfam" id="PF03781"/>
    </source>
</evidence>
<feature type="region of interest" description="Disordered" evidence="3">
    <location>
        <begin position="220"/>
        <end position="242"/>
    </location>
</feature>
<evidence type="ECO:0000256" key="4">
    <source>
        <dbReference type="SAM" id="SignalP"/>
    </source>
</evidence>
<organism evidence="6 7">
    <name type="scientific">Rhinolophus ferrumequinum</name>
    <name type="common">Greater horseshoe bat</name>
    <dbReference type="NCBI Taxonomy" id="59479"/>
    <lineage>
        <taxon>Eukaryota</taxon>
        <taxon>Metazoa</taxon>
        <taxon>Chordata</taxon>
        <taxon>Craniata</taxon>
        <taxon>Vertebrata</taxon>
        <taxon>Euteleostomi</taxon>
        <taxon>Mammalia</taxon>
        <taxon>Eutheria</taxon>
        <taxon>Laurasiatheria</taxon>
        <taxon>Chiroptera</taxon>
        <taxon>Yinpterochiroptera</taxon>
        <taxon>Rhinolophoidea</taxon>
        <taxon>Rhinolophidae</taxon>
        <taxon>Rhinolophinae</taxon>
        <taxon>Rhinolophus</taxon>
    </lineage>
</organism>
<feature type="chain" id="PRO_5025337408" evidence="4">
    <location>
        <begin position="34"/>
        <end position="242"/>
    </location>
</feature>
<dbReference type="InterPro" id="IPR016187">
    <property type="entry name" value="CTDL_fold"/>
</dbReference>
<dbReference type="AlphaFoldDB" id="A0A671FEF5"/>
<protein>
    <submittedName>
        <fullName evidence="6">Sulfatase modifying factor 1</fullName>
    </submittedName>
</protein>
<keyword evidence="4" id="KW-0732">Signal</keyword>
<dbReference type="Gene3D" id="3.90.1580.10">
    <property type="entry name" value="paralog of FGE (formylglycine-generating enzyme)"/>
    <property type="match status" value="2"/>
</dbReference>
<proteinExistence type="inferred from homology"/>
<dbReference type="PANTHER" id="PTHR23150">
    <property type="entry name" value="SULFATASE MODIFYING FACTOR 1, 2"/>
    <property type="match status" value="1"/>
</dbReference>
<keyword evidence="7" id="KW-1185">Reference proteome</keyword>